<dbReference type="Pfam" id="PF05672">
    <property type="entry name" value="MAP7"/>
    <property type="match status" value="1"/>
</dbReference>
<evidence type="ECO:0000313" key="7">
    <source>
        <dbReference type="Ensembl" id="ENSTNIP00000003515.1"/>
    </source>
</evidence>
<feature type="region of interest" description="Disordered" evidence="6">
    <location>
        <begin position="38"/>
        <end position="156"/>
    </location>
</feature>
<protein>
    <submittedName>
        <fullName evidence="7">MAP7 domain containing 1b</fullName>
    </submittedName>
</protein>
<reference evidence="7" key="3">
    <citation type="submission" date="2025-09" db="UniProtKB">
        <authorList>
            <consortium name="Ensembl"/>
        </authorList>
    </citation>
    <scope>IDENTIFICATION</scope>
</reference>
<evidence type="ECO:0000256" key="3">
    <source>
        <dbReference type="ARBA" id="ARBA00022490"/>
    </source>
</evidence>
<proteinExistence type="inferred from homology"/>
<evidence type="ECO:0000256" key="1">
    <source>
        <dbReference type="ARBA" id="ARBA00004245"/>
    </source>
</evidence>
<reference evidence="8" key="1">
    <citation type="journal article" date="2004" name="Nature">
        <title>Genome duplication in the teleost fish Tetraodon nigroviridis reveals the early vertebrate proto-karyotype.</title>
        <authorList>
            <person name="Jaillon O."/>
            <person name="Aury J.-M."/>
            <person name="Brunet F."/>
            <person name="Petit J.-L."/>
            <person name="Stange-Thomann N."/>
            <person name="Mauceli E."/>
            <person name="Bouneau L."/>
            <person name="Fischer C."/>
            <person name="Ozouf-Costaz C."/>
            <person name="Bernot A."/>
            <person name="Nicaud S."/>
            <person name="Jaffe D."/>
            <person name="Fisher S."/>
            <person name="Lutfalla G."/>
            <person name="Dossat C."/>
            <person name="Segurens B."/>
            <person name="Dasilva C."/>
            <person name="Salanoubat M."/>
            <person name="Levy M."/>
            <person name="Boudet N."/>
            <person name="Castellano S."/>
            <person name="Anthouard V."/>
            <person name="Jubin C."/>
            <person name="Castelli V."/>
            <person name="Katinka M."/>
            <person name="Vacherie B."/>
            <person name="Biemont C."/>
            <person name="Skalli Z."/>
            <person name="Cattolico L."/>
            <person name="Poulain J."/>
            <person name="De Berardinis V."/>
            <person name="Cruaud C."/>
            <person name="Duprat S."/>
            <person name="Brottier P."/>
            <person name="Coutanceau J.-P."/>
            <person name="Gouzy J."/>
            <person name="Parra G."/>
            <person name="Lardier G."/>
            <person name="Chapple C."/>
            <person name="McKernan K.J."/>
            <person name="McEwan P."/>
            <person name="Bosak S."/>
            <person name="Kellis M."/>
            <person name="Volff J.-N."/>
            <person name="Guigo R."/>
            <person name="Zody M.C."/>
            <person name="Mesirov J."/>
            <person name="Lindblad-Toh K."/>
            <person name="Birren B."/>
            <person name="Nusbaum C."/>
            <person name="Kahn D."/>
            <person name="Robinson-Rechavi M."/>
            <person name="Laudet V."/>
            <person name="Schachter V."/>
            <person name="Quetier F."/>
            <person name="Saurin W."/>
            <person name="Scarpelli C."/>
            <person name="Wincker P."/>
            <person name="Lander E.S."/>
            <person name="Weissenbach J."/>
            <person name="Roest Crollius H."/>
        </authorList>
    </citation>
    <scope>NUCLEOTIDE SEQUENCE [LARGE SCALE GENOMIC DNA]</scope>
</reference>
<accession>H3C5J6</accession>
<keyword evidence="4" id="KW-0175">Coiled coil</keyword>
<organism evidence="7 8">
    <name type="scientific">Tetraodon nigroviridis</name>
    <name type="common">Spotted green pufferfish</name>
    <name type="synonym">Chelonodon nigroviridis</name>
    <dbReference type="NCBI Taxonomy" id="99883"/>
    <lineage>
        <taxon>Eukaryota</taxon>
        <taxon>Metazoa</taxon>
        <taxon>Chordata</taxon>
        <taxon>Craniata</taxon>
        <taxon>Vertebrata</taxon>
        <taxon>Euteleostomi</taxon>
        <taxon>Actinopterygii</taxon>
        <taxon>Neopterygii</taxon>
        <taxon>Teleostei</taxon>
        <taxon>Neoteleostei</taxon>
        <taxon>Acanthomorphata</taxon>
        <taxon>Eupercaria</taxon>
        <taxon>Tetraodontiformes</taxon>
        <taxon>Tetradontoidea</taxon>
        <taxon>Tetraodontidae</taxon>
        <taxon>Tetraodon</taxon>
    </lineage>
</organism>
<dbReference type="Proteomes" id="UP000007303">
    <property type="component" value="Unassembled WGS sequence"/>
</dbReference>
<name>H3C5J6_TETNG</name>
<keyword evidence="3" id="KW-0963">Cytoplasm</keyword>
<evidence type="ECO:0000256" key="5">
    <source>
        <dbReference type="ARBA" id="ARBA00023212"/>
    </source>
</evidence>
<dbReference type="Ensembl" id="ENSTNIT00000003651.1">
    <property type="protein sequence ID" value="ENSTNIP00000003515.1"/>
    <property type="gene ID" value="ENSTNIG00000004583.1"/>
</dbReference>
<dbReference type="GO" id="GO:0015630">
    <property type="term" value="C:microtubule cytoskeleton"/>
    <property type="evidence" value="ECO:0007669"/>
    <property type="project" value="InterPro"/>
</dbReference>
<feature type="compositionally biased region" description="Polar residues" evidence="6">
    <location>
        <begin position="138"/>
        <end position="150"/>
    </location>
</feature>
<dbReference type="GeneTree" id="ENSGT00950000182941"/>
<keyword evidence="5" id="KW-0206">Cytoskeleton</keyword>
<dbReference type="GO" id="GO:0000226">
    <property type="term" value="P:microtubule cytoskeleton organization"/>
    <property type="evidence" value="ECO:0007669"/>
    <property type="project" value="InterPro"/>
</dbReference>
<reference evidence="7" key="2">
    <citation type="submission" date="2025-08" db="UniProtKB">
        <authorList>
            <consortium name="Ensembl"/>
        </authorList>
    </citation>
    <scope>IDENTIFICATION</scope>
</reference>
<comment type="similarity">
    <text evidence="2">Belongs to the MAP7 family.</text>
</comment>
<dbReference type="AlphaFoldDB" id="H3C5J6"/>
<evidence type="ECO:0000256" key="2">
    <source>
        <dbReference type="ARBA" id="ARBA00007525"/>
    </source>
</evidence>
<feature type="compositionally biased region" description="Basic and acidic residues" evidence="6">
    <location>
        <begin position="38"/>
        <end position="120"/>
    </location>
</feature>
<dbReference type="PANTHER" id="PTHR15073:SF2">
    <property type="entry name" value="MAP7 DOMAIN-CONTAINING PROTEIN 1"/>
    <property type="match status" value="1"/>
</dbReference>
<dbReference type="InterPro" id="IPR008604">
    <property type="entry name" value="MAP7_fam"/>
</dbReference>
<comment type="subcellular location">
    <subcellularLocation>
        <location evidence="1">Cytoplasm</location>
        <location evidence="1">Cytoskeleton</location>
    </subcellularLocation>
</comment>
<dbReference type="InterPro" id="IPR051483">
    <property type="entry name" value="MAP7_domain-containing"/>
</dbReference>
<evidence type="ECO:0000256" key="4">
    <source>
        <dbReference type="ARBA" id="ARBA00023054"/>
    </source>
</evidence>
<evidence type="ECO:0000313" key="8">
    <source>
        <dbReference type="Proteomes" id="UP000007303"/>
    </source>
</evidence>
<sequence>QERLEQENRNRLLREEAMAREAEERRRREEEARFMAEQQRLREEKEAQERARAEQEENERLQRQREEAEVKAREEAERQRLEREKHFQKEEQERLERKKRLEEIMKRTRKSDAGDKKDARASPQVNGKDPELSRPAGNLSNTTAASQTGSAPVINGLQPAAHQNGVQDNVQKAEFEEMVHGNPTQTQPILAFEAGEPFLMKTGAMKPQHVAGSP</sequence>
<dbReference type="HOGENOM" id="CLU_111842_0_0_1"/>
<keyword evidence="8" id="KW-1185">Reference proteome</keyword>
<evidence type="ECO:0000256" key="6">
    <source>
        <dbReference type="SAM" id="MobiDB-lite"/>
    </source>
</evidence>
<dbReference type="PANTHER" id="PTHR15073">
    <property type="entry name" value="MICROTUBULE-ASSOCIATED PROTEIN"/>
    <property type="match status" value="1"/>
</dbReference>